<dbReference type="PANTHER" id="PTHR24096:SF149">
    <property type="entry name" value="AMP-BINDING DOMAIN-CONTAINING PROTEIN-RELATED"/>
    <property type="match status" value="1"/>
</dbReference>
<organism evidence="8 9">
    <name type="scientific">Staphylococcus lutrae</name>
    <dbReference type="NCBI Taxonomy" id="155085"/>
    <lineage>
        <taxon>Bacteria</taxon>
        <taxon>Bacillati</taxon>
        <taxon>Bacillota</taxon>
        <taxon>Bacilli</taxon>
        <taxon>Bacillales</taxon>
        <taxon>Staphylococcaceae</taxon>
        <taxon>Staphylococcus</taxon>
    </lineage>
</organism>
<keyword evidence="9" id="KW-1185">Reference proteome</keyword>
<dbReference type="GO" id="GO:0009234">
    <property type="term" value="P:menaquinone biosynthetic process"/>
    <property type="evidence" value="ECO:0007669"/>
    <property type="project" value="UniProtKB-UniRule"/>
</dbReference>
<evidence type="ECO:0000256" key="3">
    <source>
        <dbReference type="ARBA" id="ARBA00022741"/>
    </source>
</evidence>
<dbReference type="PANTHER" id="PTHR24096">
    <property type="entry name" value="LONG-CHAIN-FATTY-ACID--COA LIGASE"/>
    <property type="match status" value="1"/>
</dbReference>
<keyword evidence="3 5" id="KW-0547">Nucleotide-binding</keyword>
<dbReference type="EC" id="6.2.1.26" evidence="5"/>
<evidence type="ECO:0000256" key="1">
    <source>
        <dbReference type="ARBA" id="ARBA00022428"/>
    </source>
</evidence>
<dbReference type="InterPro" id="IPR010192">
    <property type="entry name" value="MenE"/>
</dbReference>
<evidence type="ECO:0000256" key="2">
    <source>
        <dbReference type="ARBA" id="ARBA00022598"/>
    </source>
</evidence>
<evidence type="ECO:0000313" key="8">
    <source>
        <dbReference type="EMBL" id="ARJ50073.1"/>
    </source>
</evidence>
<name>A0AAC9WIJ9_9STAP</name>
<evidence type="ECO:0000259" key="7">
    <source>
        <dbReference type="Pfam" id="PF13193"/>
    </source>
</evidence>
<evidence type="ECO:0000259" key="6">
    <source>
        <dbReference type="Pfam" id="PF00501"/>
    </source>
</evidence>
<dbReference type="Proteomes" id="UP000242864">
    <property type="component" value="Chromosome"/>
</dbReference>
<evidence type="ECO:0000256" key="5">
    <source>
        <dbReference type="HAMAP-Rule" id="MF_00731"/>
    </source>
</evidence>
<dbReference type="Pfam" id="PF00501">
    <property type="entry name" value="AMP-binding"/>
    <property type="match status" value="1"/>
</dbReference>
<dbReference type="InterPro" id="IPR045851">
    <property type="entry name" value="AMP-bd_C_sf"/>
</dbReference>
<dbReference type="GO" id="GO:0008756">
    <property type="term" value="F:o-succinylbenzoate-CoA ligase activity"/>
    <property type="evidence" value="ECO:0007669"/>
    <property type="project" value="UniProtKB-UniRule"/>
</dbReference>
<dbReference type="GO" id="GO:0005524">
    <property type="term" value="F:ATP binding"/>
    <property type="evidence" value="ECO:0007669"/>
    <property type="project" value="UniProtKB-KW"/>
</dbReference>
<dbReference type="InterPro" id="IPR042099">
    <property type="entry name" value="ANL_N_sf"/>
</dbReference>
<protein>
    <recommendedName>
        <fullName evidence="5">2-succinylbenzoate--CoA ligase</fullName>
        <ecNumber evidence="5">6.2.1.26</ecNumber>
    </recommendedName>
    <alternativeName>
        <fullName evidence="5">o-succinylbenzoyl-CoA synthetase</fullName>
        <shortName evidence="5">OSB-CoA synthetase</shortName>
    </alternativeName>
</protein>
<reference evidence="8 9" key="1">
    <citation type="submission" date="2017-04" db="EMBL/GenBank/DDBJ databases">
        <authorList>
            <person name="Veseli I.A."/>
            <person name="Tang C."/>
            <person name="Pombert J.-F."/>
        </authorList>
    </citation>
    <scope>NUCLEOTIDE SEQUENCE [LARGE SCALE GENOMIC DNA]</scope>
    <source>
        <strain evidence="8 9">ATCC 700373</strain>
    </source>
</reference>
<keyword evidence="4 5" id="KW-0067">ATP-binding</keyword>
<dbReference type="InterPro" id="IPR025110">
    <property type="entry name" value="AMP-bd_C"/>
</dbReference>
<proteinExistence type="inferred from homology"/>
<evidence type="ECO:0000313" key="9">
    <source>
        <dbReference type="Proteomes" id="UP000242864"/>
    </source>
</evidence>
<dbReference type="InterPro" id="IPR000873">
    <property type="entry name" value="AMP-dep_synth/lig_dom"/>
</dbReference>
<accession>A0AAC9WIJ9</accession>
<dbReference type="SUPFAM" id="SSF56801">
    <property type="entry name" value="Acetyl-CoA synthetase-like"/>
    <property type="match status" value="1"/>
</dbReference>
<comment type="pathway">
    <text evidence="5">Quinol/quinone metabolism; menaquinone biosynthesis.</text>
</comment>
<dbReference type="AlphaFoldDB" id="A0AAC9WIJ9"/>
<keyword evidence="1 5" id="KW-0474">Menaquinone biosynthesis</keyword>
<dbReference type="HAMAP" id="MF_00731">
    <property type="entry name" value="MenE"/>
    <property type="match status" value="1"/>
</dbReference>
<dbReference type="EMBL" id="CP020773">
    <property type="protein sequence ID" value="ARJ50073.1"/>
    <property type="molecule type" value="Genomic_DNA"/>
</dbReference>
<sequence length="465" mass="52214">MEHWLIQQANQHPTKIAIQTCDEKVTFEDLLRRALEIGAALKQLQRSRIGLYVNNSIEAVVLIHGAWLYGIEIALINNRLTAYEIDGQMASIDVDLIISTQPHITLQTSVQVIQSMDLKVAIDAELPQHTGLNEQHIASIMFTSGTTGPQKAVPQTFENHRMSAQACLQTLGFSTESKWLTVLPIYHISGLSILLRSVQYGFTVFLLEKFNTSKVVALLQKEKITHVSLVPVTLMRLMEQGLDQPYHLKSILLGGAKLDGQFIRQALDRQLPIYNSFGMTETCSQFLTANPKMLSESPNTVGCPSRDISLKIVDADENGHGELCIKGGNVMQGYLYPQQMANTFDHEGYFKTGDIASIDDKGRVYIHDRRKDLIISGGENIYPYEIETVAKSHPNIIDAMCTAVKDVQWGQRPILYLVAQQWVNDMEAFLEARLAKYKLPVHIYFVDALPYTSTGKLQRRLLNEG</sequence>
<comment type="similarity">
    <text evidence="5">Belongs to the ATP-dependent AMP-binding enzyme family. MenE subfamily.</text>
</comment>
<feature type="domain" description="AMP-binding enzyme C-terminal" evidence="7">
    <location>
        <begin position="385"/>
        <end position="456"/>
    </location>
</feature>
<dbReference type="Gene3D" id="3.30.300.30">
    <property type="match status" value="1"/>
</dbReference>
<feature type="domain" description="AMP-dependent synthetase/ligase" evidence="6">
    <location>
        <begin position="7"/>
        <end position="335"/>
    </location>
</feature>
<dbReference type="Pfam" id="PF13193">
    <property type="entry name" value="AMP-binding_C"/>
    <property type="match status" value="1"/>
</dbReference>
<keyword evidence="2 5" id="KW-0436">Ligase</keyword>
<comment type="function">
    <text evidence="5">Converts 2-succinylbenzoate (OSB) to 2-succinylbenzoyl-CoA (OSB-CoA).</text>
</comment>
<comment type="pathway">
    <text evidence="5">Quinol/quinone metabolism; 1,4-dihydroxy-2-naphthoate biosynthesis; 1,4-dihydroxy-2-naphthoate from chorismate: step 5/7.</text>
</comment>
<dbReference type="NCBIfam" id="TIGR01923">
    <property type="entry name" value="menE"/>
    <property type="match status" value="1"/>
</dbReference>
<dbReference type="Gene3D" id="3.40.50.12780">
    <property type="entry name" value="N-terminal domain of ligase-like"/>
    <property type="match status" value="1"/>
</dbReference>
<gene>
    <name evidence="5" type="primary">menE</name>
    <name evidence="8" type="ORF">B5P37_01230</name>
</gene>
<dbReference type="KEGG" id="slz:B5P37_01230"/>
<evidence type="ECO:0000256" key="4">
    <source>
        <dbReference type="ARBA" id="ARBA00022840"/>
    </source>
</evidence>
<comment type="catalytic activity">
    <reaction evidence="5">
        <text>2-succinylbenzoate + ATP + CoA = 2-succinylbenzoyl-CoA + AMP + diphosphate</text>
        <dbReference type="Rhea" id="RHEA:17009"/>
        <dbReference type="ChEBI" id="CHEBI:18325"/>
        <dbReference type="ChEBI" id="CHEBI:30616"/>
        <dbReference type="ChEBI" id="CHEBI:33019"/>
        <dbReference type="ChEBI" id="CHEBI:57287"/>
        <dbReference type="ChEBI" id="CHEBI:57364"/>
        <dbReference type="ChEBI" id="CHEBI:456215"/>
        <dbReference type="EC" id="6.2.1.26"/>
    </reaction>
</comment>
<dbReference type="RefSeq" id="WP_085236343.1">
    <property type="nucleotide sequence ID" value="NZ_CP020773.1"/>
</dbReference>